<dbReference type="PANTHER" id="PTHR10151">
    <property type="entry name" value="ECTONUCLEOTIDE PYROPHOSPHATASE/PHOSPHODIESTERASE"/>
    <property type="match status" value="1"/>
</dbReference>
<evidence type="ECO:0000313" key="2">
    <source>
        <dbReference type="Proteomes" id="UP000256541"/>
    </source>
</evidence>
<dbReference type="InterPro" id="IPR002591">
    <property type="entry name" value="Phosphodiest/P_Trfase"/>
</dbReference>
<dbReference type="Gene3D" id="3.40.720.10">
    <property type="entry name" value="Alkaline Phosphatase, subunit A"/>
    <property type="match status" value="1"/>
</dbReference>
<sequence>MTAPLPTLSPDVPHLVDVLPSCLQAFDGQPNALELPRAERIVVVLVDGLGVSSLRARAGHARHLMAALTKKAKLASGFPTTTAVALASLTTGTPPGTNGMVGYTALVPGHDVVLNQLSGWGVQMVPREWQAQQTLFERASAAGIGCSAIGAARYETSGFTEAVLRGARYIAGKTIADRFAAARVALDAGGRQLVYVYVPELDMASHAHGWQSGQFITALEAVDSSVASFAAALRAGEGMLLTADHGMVDVPTTSHVLFDTVPELVAGVRHVAGDPRCLQLHLEPGLPVGAADALAEAWRAVEGSRAWVATRDEAIDAGWFGDVLPGIRGRIGDVLVAARKNIAYYDSRRTPPAKRTMIGQHGSWSDDELSVPLLRFGAFAQA</sequence>
<accession>A0A3E0VYJ1</accession>
<dbReference type="PANTHER" id="PTHR10151:SF120">
    <property type="entry name" value="BIS(5'-ADENOSYL)-TRIPHOSPHATASE"/>
    <property type="match status" value="1"/>
</dbReference>
<gene>
    <name evidence="1" type="ORF">B7R22_08855</name>
</gene>
<dbReference type="OrthoDB" id="9779267at2"/>
<reference evidence="1 2" key="1">
    <citation type="submission" date="2017-04" db="EMBL/GenBank/DDBJ databases">
        <title>Comparative genome analysis of Subtercola boreus.</title>
        <authorList>
            <person name="Cho Y.-J."/>
            <person name="Cho A."/>
            <person name="Kim O.-S."/>
            <person name="Lee J.-I."/>
        </authorList>
    </citation>
    <scope>NUCLEOTIDE SEQUENCE [LARGE SCALE GENOMIC DNA]</scope>
    <source>
        <strain evidence="1 2">P27479</strain>
    </source>
</reference>
<dbReference type="SUPFAM" id="SSF53649">
    <property type="entry name" value="Alkaline phosphatase-like"/>
    <property type="match status" value="1"/>
</dbReference>
<dbReference type="EMBL" id="NBXB01000027">
    <property type="protein sequence ID" value="RFA14810.1"/>
    <property type="molecule type" value="Genomic_DNA"/>
</dbReference>
<dbReference type="Proteomes" id="UP000256541">
    <property type="component" value="Unassembled WGS sequence"/>
</dbReference>
<evidence type="ECO:0000313" key="1">
    <source>
        <dbReference type="EMBL" id="RFA14810.1"/>
    </source>
</evidence>
<proteinExistence type="predicted"/>
<dbReference type="AlphaFoldDB" id="A0A3E0VYJ1"/>
<comment type="caution">
    <text evidence="1">The sequence shown here is derived from an EMBL/GenBank/DDBJ whole genome shotgun (WGS) entry which is preliminary data.</text>
</comment>
<name>A0A3E0VYJ1_9MICO</name>
<dbReference type="RefSeq" id="WP_116411392.1">
    <property type="nucleotide sequence ID" value="NZ_NBXB01000027.1"/>
</dbReference>
<evidence type="ECO:0008006" key="3">
    <source>
        <dbReference type="Google" id="ProtNLM"/>
    </source>
</evidence>
<dbReference type="InterPro" id="IPR017850">
    <property type="entry name" value="Alkaline_phosphatase_core_sf"/>
</dbReference>
<dbReference type="Pfam" id="PF01663">
    <property type="entry name" value="Phosphodiest"/>
    <property type="match status" value="1"/>
</dbReference>
<protein>
    <recommendedName>
        <fullName evidence="3">Alkaline phosphatase family protein</fullName>
    </recommendedName>
</protein>
<organism evidence="1 2">
    <name type="scientific">Subtercola boreus</name>
    <dbReference type="NCBI Taxonomy" id="120213"/>
    <lineage>
        <taxon>Bacteria</taxon>
        <taxon>Bacillati</taxon>
        <taxon>Actinomycetota</taxon>
        <taxon>Actinomycetes</taxon>
        <taxon>Micrococcales</taxon>
        <taxon>Microbacteriaceae</taxon>
        <taxon>Subtercola</taxon>
    </lineage>
</organism>
<dbReference type="GO" id="GO:0016787">
    <property type="term" value="F:hydrolase activity"/>
    <property type="evidence" value="ECO:0007669"/>
    <property type="project" value="UniProtKB-ARBA"/>
</dbReference>